<name>A0A7W9YWZ4_9HYPH</name>
<keyword evidence="3" id="KW-0804">Transcription</keyword>
<protein>
    <submittedName>
        <fullName evidence="5">GntR family transcriptional repressor for pyruvate dehydrogenase complex</fullName>
    </submittedName>
</protein>
<dbReference type="GO" id="GO:0003700">
    <property type="term" value="F:DNA-binding transcription factor activity"/>
    <property type="evidence" value="ECO:0007669"/>
    <property type="project" value="InterPro"/>
</dbReference>
<sequence length="233" mass="25876">MNAPIKATEPRRLYQQIADQIRGLIQGGHFAAGDRLPAERDLAQQLGVSRPSLREALIALEIEGSVEIRMGSGIYITAETERRPLQTGSMGESPIELMEARAAVEGTVALAAAARISQEGLTLLRQTLDAMRAEIEAGRKPLDQDRLFHLTIAAEGGNSVLAQIVGDLFDERHSPISAQLRTRFETPETWHLALREHEAILTALQARDPLLVQAMMHAHLEQSKRRWMENEPR</sequence>
<dbReference type="SMART" id="SM00345">
    <property type="entry name" value="HTH_GNTR"/>
    <property type="match status" value="1"/>
</dbReference>
<dbReference type="Gene3D" id="1.10.10.10">
    <property type="entry name" value="Winged helix-like DNA-binding domain superfamily/Winged helix DNA-binding domain"/>
    <property type="match status" value="1"/>
</dbReference>
<dbReference type="PRINTS" id="PR00035">
    <property type="entry name" value="HTHGNTR"/>
</dbReference>
<keyword evidence="6" id="KW-1185">Reference proteome</keyword>
<evidence type="ECO:0000256" key="1">
    <source>
        <dbReference type="ARBA" id="ARBA00023015"/>
    </source>
</evidence>
<proteinExistence type="predicted"/>
<gene>
    <name evidence="5" type="ORF">HNQ75_001765</name>
</gene>
<dbReference type="PROSITE" id="PS50949">
    <property type="entry name" value="HTH_GNTR"/>
    <property type="match status" value="1"/>
</dbReference>
<dbReference type="PANTHER" id="PTHR43537">
    <property type="entry name" value="TRANSCRIPTIONAL REGULATOR, GNTR FAMILY"/>
    <property type="match status" value="1"/>
</dbReference>
<dbReference type="SUPFAM" id="SSF48008">
    <property type="entry name" value="GntR ligand-binding domain-like"/>
    <property type="match status" value="1"/>
</dbReference>
<dbReference type="SMART" id="SM00895">
    <property type="entry name" value="FCD"/>
    <property type="match status" value="1"/>
</dbReference>
<dbReference type="InterPro" id="IPR036388">
    <property type="entry name" value="WH-like_DNA-bd_sf"/>
</dbReference>
<dbReference type="InterPro" id="IPR011711">
    <property type="entry name" value="GntR_C"/>
</dbReference>
<dbReference type="InterPro" id="IPR008920">
    <property type="entry name" value="TF_FadR/GntR_C"/>
</dbReference>
<evidence type="ECO:0000256" key="3">
    <source>
        <dbReference type="ARBA" id="ARBA00023163"/>
    </source>
</evidence>
<dbReference type="Pfam" id="PF07729">
    <property type="entry name" value="FCD"/>
    <property type="match status" value="1"/>
</dbReference>
<feature type="domain" description="HTH gntR-type" evidence="4">
    <location>
        <begin position="11"/>
        <end position="79"/>
    </location>
</feature>
<evidence type="ECO:0000256" key="2">
    <source>
        <dbReference type="ARBA" id="ARBA00023125"/>
    </source>
</evidence>
<keyword evidence="5" id="KW-0670">Pyruvate</keyword>
<dbReference type="SUPFAM" id="SSF46785">
    <property type="entry name" value="Winged helix' DNA-binding domain"/>
    <property type="match status" value="1"/>
</dbReference>
<dbReference type="Gene3D" id="1.20.120.530">
    <property type="entry name" value="GntR ligand-binding domain-like"/>
    <property type="match status" value="1"/>
</dbReference>
<keyword evidence="1" id="KW-0805">Transcription regulation</keyword>
<dbReference type="CDD" id="cd07377">
    <property type="entry name" value="WHTH_GntR"/>
    <property type="match status" value="1"/>
</dbReference>
<dbReference type="AlphaFoldDB" id="A0A7W9YWZ4"/>
<evidence type="ECO:0000313" key="6">
    <source>
        <dbReference type="Proteomes" id="UP000535501"/>
    </source>
</evidence>
<dbReference type="PANTHER" id="PTHR43537:SF5">
    <property type="entry name" value="UXU OPERON TRANSCRIPTIONAL REGULATOR"/>
    <property type="match status" value="1"/>
</dbReference>
<accession>A0A7W9YWZ4</accession>
<dbReference type="Proteomes" id="UP000535501">
    <property type="component" value="Unassembled WGS sequence"/>
</dbReference>
<keyword evidence="2" id="KW-0238">DNA-binding</keyword>
<dbReference type="EMBL" id="JACHEJ010000003">
    <property type="protein sequence ID" value="MBB6179797.1"/>
    <property type="molecule type" value="Genomic_DNA"/>
</dbReference>
<dbReference type="Pfam" id="PF00392">
    <property type="entry name" value="GntR"/>
    <property type="match status" value="1"/>
</dbReference>
<reference evidence="5 6" key="1">
    <citation type="submission" date="2020-08" db="EMBL/GenBank/DDBJ databases">
        <title>Genomic Encyclopedia of Type Strains, Phase IV (KMG-IV): sequencing the most valuable type-strain genomes for metagenomic binning, comparative biology and taxonomic classification.</title>
        <authorList>
            <person name="Goeker M."/>
        </authorList>
    </citation>
    <scope>NUCLEOTIDE SEQUENCE [LARGE SCALE GENOMIC DNA]</scope>
    <source>
        <strain evidence="5 6">DSM 102134</strain>
    </source>
</reference>
<dbReference type="GO" id="GO:0003677">
    <property type="term" value="F:DNA binding"/>
    <property type="evidence" value="ECO:0007669"/>
    <property type="project" value="UniProtKB-KW"/>
</dbReference>
<evidence type="ECO:0000259" key="4">
    <source>
        <dbReference type="PROSITE" id="PS50949"/>
    </source>
</evidence>
<evidence type="ECO:0000313" key="5">
    <source>
        <dbReference type="EMBL" id="MBB6179797.1"/>
    </source>
</evidence>
<dbReference type="InterPro" id="IPR000524">
    <property type="entry name" value="Tscrpt_reg_HTH_GntR"/>
</dbReference>
<organism evidence="5 6">
    <name type="scientific">Pseudorhizobium flavum</name>
    <dbReference type="NCBI Taxonomy" id="1335061"/>
    <lineage>
        <taxon>Bacteria</taxon>
        <taxon>Pseudomonadati</taxon>
        <taxon>Pseudomonadota</taxon>
        <taxon>Alphaproteobacteria</taxon>
        <taxon>Hyphomicrobiales</taxon>
        <taxon>Rhizobiaceae</taxon>
        <taxon>Rhizobium/Agrobacterium group</taxon>
        <taxon>Pseudorhizobium</taxon>
    </lineage>
</organism>
<dbReference type="InterPro" id="IPR036390">
    <property type="entry name" value="WH_DNA-bd_sf"/>
</dbReference>
<dbReference type="RefSeq" id="WP_052636824.1">
    <property type="nucleotide sequence ID" value="NZ_CANLQM010000007.1"/>
</dbReference>
<comment type="caution">
    <text evidence="5">The sequence shown here is derived from an EMBL/GenBank/DDBJ whole genome shotgun (WGS) entry which is preliminary data.</text>
</comment>